<keyword evidence="1" id="KW-0378">Hydrolase</keyword>
<reference evidence="1 2" key="1">
    <citation type="submission" date="2018-11" db="EMBL/GenBank/DDBJ databases">
        <title>Flavobacterium sp. nov., YIM 102701-2 draft genome.</title>
        <authorList>
            <person name="Li G."/>
            <person name="Jiang Y."/>
        </authorList>
    </citation>
    <scope>NUCLEOTIDE SEQUENCE [LARGE SCALE GENOMIC DNA]</scope>
    <source>
        <strain evidence="1 2">YIM 102701-2</strain>
    </source>
</reference>
<evidence type="ECO:0000313" key="1">
    <source>
        <dbReference type="EMBL" id="RRJ89320.1"/>
    </source>
</evidence>
<dbReference type="GO" id="GO:0016787">
    <property type="term" value="F:hydrolase activity"/>
    <property type="evidence" value="ECO:0007669"/>
    <property type="project" value="UniProtKB-KW"/>
</dbReference>
<dbReference type="InterPro" id="IPR029058">
    <property type="entry name" value="AB_hydrolase_fold"/>
</dbReference>
<comment type="caution">
    <text evidence="1">The sequence shown here is derived from an EMBL/GenBank/DDBJ whole genome shotgun (WGS) entry which is preliminary data.</text>
</comment>
<proteinExistence type="predicted"/>
<keyword evidence="2" id="KW-1185">Reference proteome</keyword>
<name>A0A3P3W2X1_9FLAO</name>
<sequence length="214" mass="24684">MTKVYIFSGLGADYRAFNNIDFGDLPIEHIAWIEIENNETIESYAKRISEKLSDENPILIGLSFGGILLMEIAKIKRYQKIILIASAKDKFEIPLIYRLLGKLKFNRLIPKSILKKPNPILFWLFGAKTIEEKKLLCEILKDTDPDFLSWAINEISNWKNKTIPKNVVHIHGNKDKIIPFKNVKSNYIIQNGGHLMTMNKADEIQKLILELCRS</sequence>
<dbReference type="Gene3D" id="3.40.50.1820">
    <property type="entry name" value="alpha/beta hydrolase"/>
    <property type="match status" value="1"/>
</dbReference>
<evidence type="ECO:0000313" key="2">
    <source>
        <dbReference type="Proteomes" id="UP000275719"/>
    </source>
</evidence>
<dbReference type="OrthoDB" id="659408at2"/>
<gene>
    <name evidence="1" type="ORF">EG240_12105</name>
</gene>
<protein>
    <submittedName>
        <fullName evidence="1">Alpha/beta hydrolase</fullName>
    </submittedName>
</protein>
<dbReference type="Proteomes" id="UP000275719">
    <property type="component" value="Unassembled WGS sequence"/>
</dbReference>
<dbReference type="EMBL" id="RQVQ01000030">
    <property type="protein sequence ID" value="RRJ89320.1"/>
    <property type="molecule type" value="Genomic_DNA"/>
</dbReference>
<dbReference type="AlphaFoldDB" id="A0A3P3W2X1"/>
<accession>A0A3P3W2X1</accession>
<dbReference type="SUPFAM" id="SSF53474">
    <property type="entry name" value="alpha/beta-Hydrolases"/>
    <property type="match status" value="1"/>
</dbReference>
<organism evidence="1 2">
    <name type="scientific">Paenimyroides tangerinum</name>
    <dbReference type="NCBI Taxonomy" id="2488728"/>
    <lineage>
        <taxon>Bacteria</taxon>
        <taxon>Pseudomonadati</taxon>
        <taxon>Bacteroidota</taxon>
        <taxon>Flavobacteriia</taxon>
        <taxon>Flavobacteriales</taxon>
        <taxon>Flavobacteriaceae</taxon>
        <taxon>Paenimyroides</taxon>
    </lineage>
</organism>